<evidence type="ECO:0000313" key="6">
    <source>
        <dbReference type="EMBL" id="TFC01079.1"/>
    </source>
</evidence>
<dbReference type="AlphaFoldDB" id="A0A4R8W3N3"/>
<sequence length="242" mass="25768">MTDTRIAVDTRARIIDVAARLLRDLGPGAVTTRGVAHEAGVQAPAIYRLFGDKDGLLEAVAEHVMTAYVSTKAAIVEEAEAASVDPLVDLRAGWEAQMDFGLRNPTLFRMLSDPDRVMTSPAARTGKAVLEARIRRVAVAGRLKVAERRAVELFQAAGVGVITTVLATPPDERDPSLVDAVLEGVLAQIITDNPVVTNAGSLPTTIAFRAIAPSLPGLSATERELLTEWLDRALAADAERIS</sequence>
<dbReference type="PANTHER" id="PTHR30055">
    <property type="entry name" value="HTH-TYPE TRANSCRIPTIONAL REGULATOR RUTR"/>
    <property type="match status" value="1"/>
</dbReference>
<dbReference type="Gene3D" id="1.10.357.10">
    <property type="entry name" value="Tetracycline Repressor, domain 2"/>
    <property type="match status" value="1"/>
</dbReference>
<dbReference type="GO" id="GO:0003700">
    <property type="term" value="F:DNA-binding transcription factor activity"/>
    <property type="evidence" value="ECO:0007669"/>
    <property type="project" value="TreeGrafter"/>
</dbReference>
<evidence type="ECO:0000313" key="7">
    <source>
        <dbReference type="Proteomes" id="UP000297907"/>
    </source>
</evidence>
<comment type="caution">
    <text evidence="6">The sequence shown here is derived from an EMBL/GenBank/DDBJ whole genome shotgun (WGS) entry which is preliminary data.</text>
</comment>
<dbReference type="PRINTS" id="PR00455">
    <property type="entry name" value="HTHTETR"/>
</dbReference>
<dbReference type="InterPro" id="IPR050109">
    <property type="entry name" value="HTH-type_TetR-like_transc_reg"/>
</dbReference>
<keyword evidence="3" id="KW-0804">Transcription</keyword>
<evidence type="ECO:0000256" key="1">
    <source>
        <dbReference type="ARBA" id="ARBA00023015"/>
    </source>
</evidence>
<keyword evidence="1" id="KW-0805">Transcription regulation</keyword>
<dbReference type="OrthoDB" id="3784817at2"/>
<dbReference type="EMBL" id="SOFL01000036">
    <property type="protein sequence ID" value="TFC01079.1"/>
    <property type="molecule type" value="Genomic_DNA"/>
</dbReference>
<dbReference type="InterPro" id="IPR009057">
    <property type="entry name" value="Homeodomain-like_sf"/>
</dbReference>
<gene>
    <name evidence="6" type="ORF">E3O42_11465</name>
</gene>
<evidence type="ECO:0000259" key="5">
    <source>
        <dbReference type="PROSITE" id="PS50977"/>
    </source>
</evidence>
<protein>
    <submittedName>
        <fullName evidence="6">TetR/AcrR family transcriptional regulator</fullName>
    </submittedName>
</protein>
<organism evidence="6 7">
    <name type="scientific">Cryobacterium adonitolivorans</name>
    <dbReference type="NCBI Taxonomy" id="1259189"/>
    <lineage>
        <taxon>Bacteria</taxon>
        <taxon>Bacillati</taxon>
        <taxon>Actinomycetota</taxon>
        <taxon>Actinomycetes</taxon>
        <taxon>Micrococcales</taxon>
        <taxon>Microbacteriaceae</taxon>
        <taxon>Cryobacterium</taxon>
    </lineage>
</organism>
<accession>A0A4R8W3N3</accession>
<dbReference type="GO" id="GO:0000976">
    <property type="term" value="F:transcription cis-regulatory region binding"/>
    <property type="evidence" value="ECO:0007669"/>
    <property type="project" value="TreeGrafter"/>
</dbReference>
<evidence type="ECO:0000256" key="3">
    <source>
        <dbReference type="ARBA" id="ARBA00023163"/>
    </source>
</evidence>
<dbReference type="PROSITE" id="PS50977">
    <property type="entry name" value="HTH_TETR_2"/>
    <property type="match status" value="1"/>
</dbReference>
<dbReference type="Pfam" id="PF00440">
    <property type="entry name" value="TetR_N"/>
    <property type="match status" value="1"/>
</dbReference>
<dbReference type="PANTHER" id="PTHR30055:SF234">
    <property type="entry name" value="HTH-TYPE TRANSCRIPTIONAL REGULATOR BETI"/>
    <property type="match status" value="1"/>
</dbReference>
<proteinExistence type="predicted"/>
<feature type="domain" description="HTH tetR-type" evidence="5">
    <location>
        <begin position="8"/>
        <end position="68"/>
    </location>
</feature>
<reference evidence="6 7" key="1">
    <citation type="submission" date="2019-03" db="EMBL/GenBank/DDBJ databases">
        <title>Genomics of glacier-inhabiting Cryobacterium strains.</title>
        <authorList>
            <person name="Liu Q."/>
            <person name="Xin Y.-H."/>
        </authorList>
    </citation>
    <scope>NUCLEOTIDE SEQUENCE [LARGE SCALE GENOMIC DNA]</scope>
    <source>
        <strain evidence="6 7">RHLS22-1</strain>
    </source>
</reference>
<keyword evidence="2 4" id="KW-0238">DNA-binding</keyword>
<keyword evidence="7" id="KW-1185">Reference proteome</keyword>
<evidence type="ECO:0000256" key="4">
    <source>
        <dbReference type="PROSITE-ProRule" id="PRU00335"/>
    </source>
</evidence>
<evidence type="ECO:0000256" key="2">
    <source>
        <dbReference type="ARBA" id="ARBA00023125"/>
    </source>
</evidence>
<dbReference type="Proteomes" id="UP000297907">
    <property type="component" value="Unassembled WGS sequence"/>
</dbReference>
<dbReference type="InterPro" id="IPR001647">
    <property type="entry name" value="HTH_TetR"/>
</dbReference>
<name>A0A4R8W3N3_9MICO</name>
<feature type="DNA-binding region" description="H-T-H motif" evidence="4">
    <location>
        <begin position="31"/>
        <end position="50"/>
    </location>
</feature>
<dbReference type="SUPFAM" id="SSF46689">
    <property type="entry name" value="Homeodomain-like"/>
    <property type="match status" value="1"/>
</dbReference>